<protein>
    <submittedName>
        <fullName evidence="2">Uncharacterized protein</fullName>
    </submittedName>
</protein>
<dbReference type="STRING" id="1032480.MLP_32720"/>
<proteinExistence type="predicted"/>
<dbReference type="eggNOG" id="ENOG5033K9A">
    <property type="taxonomic scope" value="Bacteria"/>
</dbReference>
<dbReference type="AlphaFoldDB" id="F5XLM0"/>
<accession>F5XLM0</accession>
<dbReference type="HOGENOM" id="CLU_198268_0_0_11"/>
<dbReference type="OrthoDB" id="3431291at2"/>
<dbReference type="Proteomes" id="UP000007947">
    <property type="component" value="Chromosome"/>
</dbReference>
<dbReference type="RefSeq" id="WP_013864149.1">
    <property type="nucleotide sequence ID" value="NC_015635.1"/>
</dbReference>
<dbReference type="EMBL" id="AP012204">
    <property type="protein sequence ID" value="BAK36286.1"/>
    <property type="molecule type" value="Genomic_DNA"/>
</dbReference>
<evidence type="ECO:0000313" key="3">
    <source>
        <dbReference type="Proteomes" id="UP000007947"/>
    </source>
</evidence>
<dbReference type="KEGG" id="mph:MLP_32720"/>
<feature type="region of interest" description="Disordered" evidence="1">
    <location>
        <begin position="58"/>
        <end position="77"/>
    </location>
</feature>
<organism evidence="2 3">
    <name type="scientific">Microlunatus phosphovorus (strain ATCC 700054 / DSM 10555 / JCM 9379 / NBRC 101784 / NCIMB 13414 / VKM Ac-1990 / NM-1)</name>
    <dbReference type="NCBI Taxonomy" id="1032480"/>
    <lineage>
        <taxon>Bacteria</taxon>
        <taxon>Bacillati</taxon>
        <taxon>Actinomycetota</taxon>
        <taxon>Actinomycetes</taxon>
        <taxon>Propionibacteriales</taxon>
        <taxon>Propionibacteriaceae</taxon>
        <taxon>Microlunatus</taxon>
    </lineage>
</organism>
<evidence type="ECO:0000313" key="2">
    <source>
        <dbReference type="EMBL" id="BAK36286.1"/>
    </source>
</evidence>
<keyword evidence="3" id="KW-1185">Reference proteome</keyword>
<reference evidence="2 3" key="1">
    <citation type="submission" date="2011-05" db="EMBL/GenBank/DDBJ databases">
        <title>Whole genome sequence of Microlunatus phosphovorus NM-1.</title>
        <authorList>
            <person name="Hosoyama A."/>
            <person name="Sasaki K."/>
            <person name="Harada T."/>
            <person name="Igarashi R."/>
            <person name="Kawakoshi A."/>
            <person name="Sasagawa M."/>
            <person name="Fukada J."/>
            <person name="Nakamura S."/>
            <person name="Katano Y."/>
            <person name="Hanada S."/>
            <person name="Kamagata Y."/>
            <person name="Nakamura N."/>
            <person name="Yamazaki S."/>
            <person name="Fujita N."/>
        </authorList>
    </citation>
    <scope>NUCLEOTIDE SEQUENCE [LARGE SCALE GENOMIC DNA]</scope>
    <source>
        <strain evidence="3">ATCC 700054 / DSM 10555 / JCM 9379 / NBRC 101784 / NCIMB 13414 / VKM Ac-1990 / NM-1</strain>
    </source>
</reference>
<name>F5XLM0_MICPN</name>
<evidence type="ECO:0000256" key="1">
    <source>
        <dbReference type="SAM" id="MobiDB-lite"/>
    </source>
</evidence>
<sequence>MSDLDQLLRWESSGGTWRVAGRTPPVSSTLVISLCRCDGGEEMDRLTTSEPAVLAYVGRRESSEDPAPETAARRLAD</sequence>
<gene>
    <name evidence="2" type="ordered locus">MLP_32720</name>
</gene>